<sequence length="855" mass="95644">MSKQAIVGAFNRGRRFTFGPKRAPVIDAAHMQGNILELVGSNPEERNWKGMAIAVVVILAVCGFVVLAVFLLTPGEEIPIYNSIKLKDIVDNAWKNGLITDSKWIGGTLIWRDFYGNVRMVSSPREEDRILVSNLTLQALGISGVSVSSDLKYALLSYSVKSTGSYSYNASYNIYNIETKAVKALVHNRNSEVFQYAGFGPNGSQVIFVLEGNIFYKQAACSDLPAKNLTNDIGRQIINGISNWIYEEQILKSGTAHWWSPDGRYLAYASFDDSAVADAFTLSYANDMSSNEPLIYPRIETYKYPKAGYLNALVTVHVTDLAAGTTVKLTRPWQSNKRLSVLTAVTWTKDSSTILINWTNRTQSISVTQRCYPHSSTCVDDILQIEAIETNGWISDLGQPHLTSDETEVFFYIVSRKFGDSGSFGHLAMFNFSSKPTSHKFLTGGSWDVIKLLHYDPDGRWVYYISNEGHALERHLYKLQVDSFQKNCVTCKTKNGEVISPITRKNTERLMTTECLVFDAEFGLSSNWFLLHCLGPGVPQSYVAVTNPILLELYYDNVPDVTDPPDDSSEHIAYKSFQKTLSPVESYSQMMIDMYRFFSIKANGRNINFKILLPKGIFLKHVPVVFVAADLKTQNAGYHFQMDFPEYVASSNDVLFIFVDGAGSGYRGNKLYQSIAKQPGKLEVEDIKAVLNYLREDKNIVVTSVGVMGSGYGGYTSILALSDLEEKFNCGVAVSPIVDWKLYSSIEAEKLLGPPGSNTLPYEKANLLQRIPALSGTNLLLLQGRQDRIVQQQHSILLEQQAIRNNLPVETVRSIYYDNQDHRLSNLVAKEAMYKHARNFLLNCLNGKLQDINST</sequence>
<dbReference type="InterPro" id="IPR001375">
    <property type="entry name" value="Peptidase_S9_cat"/>
</dbReference>
<dbReference type="InterPro" id="IPR029058">
    <property type="entry name" value="AB_hydrolase_fold"/>
</dbReference>
<dbReference type="Pfam" id="PF00930">
    <property type="entry name" value="DPPIV_N"/>
    <property type="match status" value="1"/>
</dbReference>
<evidence type="ECO:0000256" key="6">
    <source>
        <dbReference type="ARBA" id="ARBA00022825"/>
    </source>
</evidence>
<dbReference type="PANTHER" id="PTHR11731:SF200">
    <property type="entry name" value="DIPEPTIDYL PEPTIDASE 10, ISOFORM B"/>
    <property type="match status" value="1"/>
</dbReference>
<evidence type="ECO:0000259" key="13">
    <source>
        <dbReference type="Pfam" id="PF00326"/>
    </source>
</evidence>
<evidence type="ECO:0000313" key="16">
    <source>
        <dbReference type="Proteomes" id="UP001642483"/>
    </source>
</evidence>
<comment type="subcellular location">
    <subcellularLocation>
        <location evidence="11">Endomembrane system</location>
        <topology evidence="11">Single-pass membrane protein</topology>
    </subcellularLocation>
    <subcellularLocation>
        <location evidence="1">Membrane</location>
        <topology evidence="1">Single-pass type II membrane protein</topology>
    </subcellularLocation>
</comment>
<evidence type="ECO:0000313" key="15">
    <source>
        <dbReference type="EMBL" id="CAK8673618.1"/>
    </source>
</evidence>
<evidence type="ECO:0000256" key="8">
    <source>
        <dbReference type="ARBA" id="ARBA00022989"/>
    </source>
</evidence>
<dbReference type="Gene3D" id="2.140.10.30">
    <property type="entry name" value="Dipeptidylpeptidase IV, N-terminal domain"/>
    <property type="match status" value="1"/>
</dbReference>
<evidence type="ECO:0008006" key="17">
    <source>
        <dbReference type="Google" id="ProtNLM"/>
    </source>
</evidence>
<dbReference type="Gene3D" id="3.40.50.1820">
    <property type="entry name" value="alpha/beta hydrolase"/>
    <property type="match status" value="1"/>
</dbReference>
<keyword evidence="2" id="KW-0031">Aminopeptidase</keyword>
<keyword evidence="9 12" id="KW-0472">Membrane</keyword>
<evidence type="ECO:0000256" key="1">
    <source>
        <dbReference type="ARBA" id="ARBA00004606"/>
    </source>
</evidence>
<dbReference type="EMBL" id="CAWYQH010000002">
    <property type="protein sequence ID" value="CAK8673618.1"/>
    <property type="molecule type" value="Genomic_DNA"/>
</dbReference>
<dbReference type="PANTHER" id="PTHR11731">
    <property type="entry name" value="PROTEASE FAMILY S9B,C DIPEPTIDYL-PEPTIDASE IV-RELATED"/>
    <property type="match status" value="1"/>
</dbReference>
<evidence type="ECO:0000256" key="11">
    <source>
        <dbReference type="ARBA" id="ARBA00037847"/>
    </source>
</evidence>
<keyword evidence="7" id="KW-0735">Signal-anchor</keyword>
<evidence type="ECO:0000256" key="3">
    <source>
        <dbReference type="ARBA" id="ARBA00022670"/>
    </source>
</evidence>
<evidence type="ECO:0000256" key="4">
    <source>
        <dbReference type="ARBA" id="ARBA00022692"/>
    </source>
</evidence>
<feature type="transmembrane region" description="Helical" evidence="12">
    <location>
        <begin position="51"/>
        <end position="72"/>
    </location>
</feature>
<comment type="caution">
    <text evidence="15">The sequence shown here is derived from an EMBL/GenBank/DDBJ whole genome shotgun (WGS) entry which is preliminary data.</text>
</comment>
<evidence type="ECO:0000256" key="2">
    <source>
        <dbReference type="ARBA" id="ARBA00022438"/>
    </source>
</evidence>
<evidence type="ECO:0000256" key="10">
    <source>
        <dbReference type="ARBA" id="ARBA00023180"/>
    </source>
</evidence>
<keyword evidence="6" id="KW-0720">Serine protease</keyword>
<keyword evidence="10" id="KW-0325">Glycoprotein</keyword>
<evidence type="ECO:0000256" key="9">
    <source>
        <dbReference type="ARBA" id="ARBA00023136"/>
    </source>
</evidence>
<organism evidence="15 16">
    <name type="scientific">Clavelina lepadiformis</name>
    <name type="common">Light-bulb sea squirt</name>
    <name type="synonym">Ascidia lepadiformis</name>
    <dbReference type="NCBI Taxonomy" id="159417"/>
    <lineage>
        <taxon>Eukaryota</taxon>
        <taxon>Metazoa</taxon>
        <taxon>Chordata</taxon>
        <taxon>Tunicata</taxon>
        <taxon>Ascidiacea</taxon>
        <taxon>Aplousobranchia</taxon>
        <taxon>Clavelinidae</taxon>
        <taxon>Clavelina</taxon>
    </lineage>
</organism>
<evidence type="ECO:0000256" key="5">
    <source>
        <dbReference type="ARBA" id="ARBA00022801"/>
    </source>
</evidence>
<dbReference type="SUPFAM" id="SSF53474">
    <property type="entry name" value="alpha/beta-Hydrolases"/>
    <property type="match status" value="1"/>
</dbReference>
<name>A0ABP0F4H5_CLALP</name>
<proteinExistence type="predicted"/>
<gene>
    <name evidence="15" type="ORF">CVLEPA_LOCUS3389</name>
</gene>
<accession>A0ABP0F4H5</accession>
<reference evidence="15 16" key="1">
    <citation type="submission" date="2024-02" db="EMBL/GenBank/DDBJ databases">
        <authorList>
            <person name="Daric V."/>
            <person name="Darras S."/>
        </authorList>
    </citation>
    <scope>NUCLEOTIDE SEQUENCE [LARGE SCALE GENOMIC DNA]</scope>
</reference>
<feature type="domain" description="Dipeptidylpeptidase IV N-terminal" evidence="14">
    <location>
        <begin position="148"/>
        <end position="539"/>
    </location>
</feature>
<keyword evidence="16" id="KW-1185">Reference proteome</keyword>
<keyword evidence="3" id="KW-0645">Protease</keyword>
<evidence type="ECO:0000256" key="7">
    <source>
        <dbReference type="ARBA" id="ARBA00022968"/>
    </source>
</evidence>
<dbReference type="InterPro" id="IPR002469">
    <property type="entry name" value="Peptidase_S9B_N"/>
</dbReference>
<keyword evidence="5" id="KW-0378">Hydrolase</keyword>
<keyword evidence="4 12" id="KW-0812">Transmembrane</keyword>
<dbReference type="Pfam" id="PF00326">
    <property type="entry name" value="Peptidase_S9"/>
    <property type="match status" value="1"/>
</dbReference>
<evidence type="ECO:0000256" key="12">
    <source>
        <dbReference type="SAM" id="Phobius"/>
    </source>
</evidence>
<feature type="domain" description="Peptidase S9 prolyl oligopeptidase catalytic" evidence="13">
    <location>
        <begin position="646"/>
        <end position="847"/>
    </location>
</feature>
<dbReference type="Proteomes" id="UP001642483">
    <property type="component" value="Unassembled WGS sequence"/>
</dbReference>
<keyword evidence="8 12" id="KW-1133">Transmembrane helix</keyword>
<dbReference type="SUPFAM" id="SSF82171">
    <property type="entry name" value="DPP6 N-terminal domain-like"/>
    <property type="match status" value="1"/>
</dbReference>
<evidence type="ECO:0000259" key="14">
    <source>
        <dbReference type="Pfam" id="PF00930"/>
    </source>
</evidence>
<dbReference type="InterPro" id="IPR050278">
    <property type="entry name" value="Serine_Prot_S9B/DPPIV"/>
</dbReference>
<protein>
    <recommendedName>
        <fullName evidence="17">Dipeptidyl aminopeptidase-like protein 6</fullName>
    </recommendedName>
</protein>